<organism evidence="1 2">
    <name type="scientific">Candidatus Methanoperedens nitratireducens</name>
    <dbReference type="NCBI Taxonomy" id="1392998"/>
    <lineage>
        <taxon>Archaea</taxon>
        <taxon>Methanobacteriati</taxon>
        <taxon>Methanobacteriota</taxon>
        <taxon>Stenosarchaea group</taxon>
        <taxon>Methanomicrobia</taxon>
        <taxon>Methanosarcinales</taxon>
        <taxon>ANME-2 cluster</taxon>
        <taxon>Candidatus Methanoperedentaceae</taxon>
        <taxon>Candidatus Methanoperedens</taxon>
    </lineage>
</organism>
<reference evidence="1 2" key="1">
    <citation type="journal article" date="2013" name="Nature">
        <title>Anaerobic oxidation of methane coupled to nitrate reduction in a novel archaeal lineage.</title>
        <authorList>
            <person name="Haroon M.F."/>
            <person name="Hu S."/>
            <person name="Shi Y."/>
            <person name="Imelfort M."/>
            <person name="Keller J."/>
            <person name="Hugenholtz P."/>
            <person name="Yuan Z."/>
            <person name="Tyson G.W."/>
        </authorList>
    </citation>
    <scope>NUCLEOTIDE SEQUENCE [LARGE SCALE GENOMIC DNA]</scope>
    <source>
        <strain evidence="1 2">ANME-2d</strain>
    </source>
</reference>
<dbReference type="OrthoDB" id="359333at2157"/>
<sequence>MDIVTQVSDTTVIEGKSKLMNRPSRSKGKLYDKYFVYVPSEVARDSNFPFKSGDEVIVRIDPENKCLVIKKYTEEP</sequence>
<dbReference type="AlphaFoldDB" id="A0A062V6D2"/>
<evidence type="ECO:0000313" key="1">
    <source>
        <dbReference type="EMBL" id="KCZ72867.1"/>
    </source>
</evidence>
<proteinExistence type="predicted"/>
<comment type="caution">
    <text evidence="1">The sequence shown here is derived from an EMBL/GenBank/DDBJ whole genome shotgun (WGS) entry which is preliminary data.</text>
</comment>
<accession>A0A062V6D2</accession>
<protein>
    <submittedName>
        <fullName evidence="1">Uncharacterized protein</fullName>
    </submittedName>
</protein>
<dbReference type="EMBL" id="JMIY01000002">
    <property type="protein sequence ID" value="KCZ72867.1"/>
    <property type="molecule type" value="Genomic_DNA"/>
</dbReference>
<dbReference type="Proteomes" id="UP000027153">
    <property type="component" value="Unassembled WGS sequence"/>
</dbReference>
<gene>
    <name evidence="1" type="ORF">ANME2D_01302</name>
</gene>
<name>A0A062V6D2_9EURY</name>
<evidence type="ECO:0000313" key="2">
    <source>
        <dbReference type="Proteomes" id="UP000027153"/>
    </source>
</evidence>
<dbReference type="RefSeq" id="WP_048089876.1">
    <property type="nucleotide sequence ID" value="NZ_JMIY01000002.1"/>
</dbReference>
<keyword evidence="2" id="KW-1185">Reference proteome</keyword>